<proteinExistence type="predicted"/>
<organism evidence="1 2">
    <name type="scientific">Cichorium intybus</name>
    <name type="common">Chicory</name>
    <dbReference type="NCBI Taxonomy" id="13427"/>
    <lineage>
        <taxon>Eukaryota</taxon>
        <taxon>Viridiplantae</taxon>
        <taxon>Streptophyta</taxon>
        <taxon>Embryophyta</taxon>
        <taxon>Tracheophyta</taxon>
        <taxon>Spermatophyta</taxon>
        <taxon>Magnoliopsida</taxon>
        <taxon>eudicotyledons</taxon>
        <taxon>Gunneridae</taxon>
        <taxon>Pentapetalae</taxon>
        <taxon>asterids</taxon>
        <taxon>campanulids</taxon>
        <taxon>Asterales</taxon>
        <taxon>Asteraceae</taxon>
        <taxon>Cichorioideae</taxon>
        <taxon>Cichorieae</taxon>
        <taxon>Cichoriinae</taxon>
        <taxon>Cichorium</taxon>
    </lineage>
</organism>
<dbReference type="EMBL" id="CM042011">
    <property type="protein sequence ID" value="KAI3766428.1"/>
    <property type="molecule type" value="Genomic_DNA"/>
</dbReference>
<reference evidence="1 2" key="2">
    <citation type="journal article" date="2022" name="Mol. Ecol. Resour.">
        <title>The genomes of chicory, endive, great burdock and yacon provide insights into Asteraceae paleo-polyploidization history and plant inulin production.</title>
        <authorList>
            <person name="Fan W."/>
            <person name="Wang S."/>
            <person name="Wang H."/>
            <person name="Wang A."/>
            <person name="Jiang F."/>
            <person name="Liu H."/>
            <person name="Zhao H."/>
            <person name="Xu D."/>
            <person name="Zhang Y."/>
        </authorList>
    </citation>
    <scope>NUCLEOTIDE SEQUENCE [LARGE SCALE GENOMIC DNA]</scope>
    <source>
        <strain evidence="2">cv. Punajuju</strain>
        <tissue evidence="1">Leaves</tissue>
    </source>
</reference>
<sequence length="221" mass="25029">MDVSGISFLPHIVLRYLYMLDSLTVYMVRKGRDSTSFLILCSFLPKIKDLLQEKEISRRSKVGYLCASDPLFTDFSWFFSSQITKILILGVFMNQVSPPSMLLSSGSDHRTTAVARSAHRPGATTVPPPTGCTHQTAVTTMGQLYLPSLFATTDNHHPRRFIARACIMYPRSMLLGKMERRNANQNEYGEPDVSCSKLNHVYHFLDKHLESMVLLSHILSR</sequence>
<protein>
    <submittedName>
        <fullName evidence="1">Uncharacterized protein</fullName>
    </submittedName>
</protein>
<evidence type="ECO:0000313" key="1">
    <source>
        <dbReference type="EMBL" id="KAI3766428.1"/>
    </source>
</evidence>
<dbReference type="Proteomes" id="UP001055811">
    <property type="component" value="Linkage Group LG03"/>
</dbReference>
<evidence type="ECO:0000313" key="2">
    <source>
        <dbReference type="Proteomes" id="UP001055811"/>
    </source>
</evidence>
<name>A0ACB9F6N2_CICIN</name>
<gene>
    <name evidence="1" type="ORF">L2E82_16486</name>
</gene>
<keyword evidence="2" id="KW-1185">Reference proteome</keyword>
<reference evidence="2" key="1">
    <citation type="journal article" date="2022" name="Mol. Ecol. Resour.">
        <title>The genomes of chicory, endive, great burdock and yacon provide insights into Asteraceae palaeo-polyploidization history and plant inulin production.</title>
        <authorList>
            <person name="Fan W."/>
            <person name="Wang S."/>
            <person name="Wang H."/>
            <person name="Wang A."/>
            <person name="Jiang F."/>
            <person name="Liu H."/>
            <person name="Zhao H."/>
            <person name="Xu D."/>
            <person name="Zhang Y."/>
        </authorList>
    </citation>
    <scope>NUCLEOTIDE SEQUENCE [LARGE SCALE GENOMIC DNA]</scope>
    <source>
        <strain evidence="2">cv. Punajuju</strain>
    </source>
</reference>
<accession>A0ACB9F6N2</accession>
<comment type="caution">
    <text evidence="1">The sequence shown here is derived from an EMBL/GenBank/DDBJ whole genome shotgun (WGS) entry which is preliminary data.</text>
</comment>